<dbReference type="AlphaFoldDB" id="A0A5C2S634"/>
<protein>
    <submittedName>
        <fullName evidence="2">Uncharacterized protein</fullName>
    </submittedName>
</protein>
<proteinExistence type="predicted"/>
<reference evidence="2" key="1">
    <citation type="journal article" date="2018" name="Genome Biol. Evol.">
        <title>Genomics and development of Lentinus tigrinus, a white-rot wood-decaying mushroom with dimorphic fruiting bodies.</title>
        <authorList>
            <person name="Wu B."/>
            <person name="Xu Z."/>
            <person name="Knudson A."/>
            <person name="Carlson A."/>
            <person name="Chen N."/>
            <person name="Kovaka S."/>
            <person name="LaButti K."/>
            <person name="Lipzen A."/>
            <person name="Pennachio C."/>
            <person name="Riley R."/>
            <person name="Schakwitz W."/>
            <person name="Umezawa K."/>
            <person name="Ohm R.A."/>
            <person name="Grigoriev I.V."/>
            <person name="Nagy L.G."/>
            <person name="Gibbons J."/>
            <person name="Hibbett D."/>
        </authorList>
    </citation>
    <scope>NUCLEOTIDE SEQUENCE [LARGE SCALE GENOMIC DNA]</scope>
    <source>
        <strain evidence="2">ALCF2SS1-6</strain>
    </source>
</reference>
<evidence type="ECO:0000313" key="2">
    <source>
        <dbReference type="EMBL" id="RPD59273.1"/>
    </source>
</evidence>
<sequence length="204" mass="22354">MGSWAMGRGRWSGTSMSVSTVRPLSVAGSRALTASSLALLCAYVLHMCLCCNYLFSPSFCACSSCLAAPACGCCMLLVVGSVVTVHIRFWINRGAQRQLSERRLRPCPMRWGHSVRHIGGCLTKSMLCGLTPLWAQFMFSSSEVSFIVAHAGIIFRAVEGMTPSTCRSSTRFVACMRMSIRAHITRPPASRTYTIIGPMRRMRA</sequence>
<feature type="transmembrane region" description="Helical" evidence="1">
    <location>
        <begin position="67"/>
        <end position="91"/>
    </location>
</feature>
<dbReference type="EMBL" id="ML122271">
    <property type="protein sequence ID" value="RPD59273.1"/>
    <property type="molecule type" value="Genomic_DNA"/>
</dbReference>
<keyword evidence="1" id="KW-0812">Transmembrane</keyword>
<accession>A0A5C2S634</accession>
<keyword evidence="3" id="KW-1185">Reference proteome</keyword>
<name>A0A5C2S634_9APHY</name>
<evidence type="ECO:0000256" key="1">
    <source>
        <dbReference type="SAM" id="Phobius"/>
    </source>
</evidence>
<feature type="transmembrane region" description="Helical" evidence="1">
    <location>
        <begin position="31"/>
        <end position="55"/>
    </location>
</feature>
<gene>
    <name evidence="2" type="ORF">L227DRAFT_167675</name>
</gene>
<keyword evidence="1" id="KW-1133">Transmembrane helix</keyword>
<evidence type="ECO:0000313" key="3">
    <source>
        <dbReference type="Proteomes" id="UP000313359"/>
    </source>
</evidence>
<dbReference type="Proteomes" id="UP000313359">
    <property type="component" value="Unassembled WGS sequence"/>
</dbReference>
<keyword evidence="1" id="KW-0472">Membrane</keyword>
<organism evidence="2 3">
    <name type="scientific">Lentinus tigrinus ALCF2SS1-6</name>
    <dbReference type="NCBI Taxonomy" id="1328759"/>
    <lineage>
        <taxon>Eukaryota</taxon>
        <taxon>Fungi</taxon>
        <taxon>Dikarya</taxon>
        <taxon>Basidiomycota</taxon>
        <taxon>Agaricomycotina</taxon>
        <taxon>Agaricomycetes</taxon>
        <taxon>Polyporales</taxon>
        <taxon>Polyporaceae</taxon>
        <taxon>Lentinus</taxon>
    </lineage>
</organism>